<comment type="similarity">
    <text evidence="3 10">Belongs to the binding-protein-dependent transport system permease family. CysTW subfamily.</text>
</comment>
<dbReference type="OrthoDB" id="9775069at2"/>
<dbReference type="Gene3D" id="1.10.3720.10">
    <property type="entry name" value="MetI-like"/>
    <property type="match status" value="1"/>
</dbReference>
<feature type="domain" description="ABC transmembrane type-1" evidence="11">
    <location>
        <begin position="92"/>
        <end position="297"/>
    </location>
</feature>
<keyword evidence="13" id="KW-1185">Reference proteome</keyword>
<keyword evidence="6" id="KW-0592">Phosphate transport</keyword>
<keyword evidence="5 10" id="KW-1003">Cell membrane</keyword>
<organism evidence="12 13">
    <name type="scientific">Nostocoides jenkinsii Ben 74</name>
    <dbReference type="NCBI Taxonomy" id="1193518"/>
    <lineage>
        <taxon>Bacteria</taxon>
        <taxon>Bacillati</taxon>
        <taxon>Actinomycetota</taxon>
        <taxon>Actinomycetes</taxon>
        <taxon>Micrococcales</taxon>
        <taxon>Intrasporangiaceae</taxon>
        <taxon>Nostocoides</taxon>
    </lineage>
</organism>
<dbReference type="GO" id="GO:0035435">
    <property type="term" value="P:phosphate ion transmembrane transport"/>
    <property type="evidence" value="ECO:0007669"/>
    <property type="project" value="InterPro"/>
</dbReference>
<dbReference type="GO" id="GO:0005315">
    <property type="term" value="F:phosphate transmembrane transporter activity"/>
    <property type="evidence" value="ECO:0007669"/>
    <property type="project" value="InterPro"/>
</dbReference>
<comment type="caution">
    <text evidence="12">The sequence shown here is derived from an EMBL/GenBank/DDBJ whole genome shotgun (WGS) entry which is preliminary data.</text>
</comment>
<feature type="transmembrane region" description="Helical" evidence="10">
    <location>
        <begin position="279"/>
        <end position="297"/>
    </location>
</feature>
<comment type="function">
    <text evidence="1">Part of the binding-protein-dependent transport system for phosphate; probably responsible for the translocation of the substrate across the membrane.</text>
</comment>
<evidence type="ECO:0000256" key="1">
    <source>
        <dbReference type="ARBA" id="ARBA00003510"/>
    </source>
</evidence>
<evidence type="ECO:0000256" key="5">
    <source>
        <dbReference type="ARBA" id="ARBA00022475"/>
    </source>
</evidence>
<dbReference type="EMBL" id="CAJC01000180">
    <property type="protein sequence ID" value="CCI54286.1"/>
    <property type="molecule type" value="Genomic_DNA"/>
</dbReference>
<dbReference type="InterPro" id="IPR000515">
    <property type="entry name" value="MetI-like"/>
</dbReference>
<dbReference type="AlphaFoldDB" id="A0A077MA92"/>
<dbReference type="CDD" id="cd06261">
    <property type="entry name" value="TM_PBP2"/>
    <property type="match status" value="1"/>
</dbReference>
<protein>
    <recommendedName>
        <fullName evidence="10">Phosphate transport system permease protein PstA</fullName>
    </recommendedName>
</protein>
<dbReference type="PROSITE" id="PS50928">
    <property type="entry name" value="ABC_TM1"/>
    <property type="match status" value="1"/>
</dbReference>
<dbReference type="PANTHER" id="PTHR42922:SF1">
    <property type="entry name" value="PHOSPHATE TRANSPORT SYSTEM PERMEASE PROTEIN PSTA"/>
    <property type="match status" value="1"/>
</dbReference>
<reference evidence="12 13" key="1">
    <citation type="journal article" date="2013" name="ISME J.">
        <title>A metabolic model for members of the genus Tetrasphaera involved in enhanced biological phosphorus removal.</title>
        <authorList>
            <person name="Kristiansen R."/>
            <person name="Nguyen H.T.T."/>
            <person name="Saunders A.M."/>
            <person name="Nielsen J.L."/>
            <person name="Wimmer R."/>
            <person name="Le V.Q."/>
            <person name="McIlroy S.J."/>
            <person name="Petrovski S."/>
            <person name="Seviour R.J."/>
            <person name="Calteau A."/>
            <person name="Nielsen K.L."/>
            <person name="Nielsen P.H."/>
        </authorList>
    </citation>
    <scope>NUCLEOTIDE SEQUENCE [LARGE SCALE GENOMIC DNA]</scope>
    <source>
        <strain evidence="12 13">Ben 74</strain>
    </source>
</reference>
<sequence length="306" mass="32874">MTAITNGLPRDRMLSEPRDLDLRGKSGSRALKNSVATAVMWAAFAIAVIPLVWILLTVAVKGGHLILDSTWWTNSQQGITARREGGGAVHAIQGTLIQGLVTALISVPIGVLTAVYLVEYGRGRFARIVSFMVDILTGVPSIVAGLFIYAVFITTFGFTRAGIFVCLSLTLLMIPVVVRSTEEMLKLVPNELREAAYALGVPKWKTIFSVVLPTAFSGIITGVLLGLARVMGETAPLLILGPYTKAIATDLFGGNMATLPTMINQDRDQAVTLPAYDRIWAAALTLILLILLLNLLGRLAGRFSKV</sequence>
<feature type="transmembrane region" description="Helical" evidence="10">
    <location>
        <begin position="35"/>
        <end position="56"/>
    </location>
</feature>
<evidence type="ECO:0000313" key="13">
    <source>
        <dbReference type="Proteomes" id="UP000035720"/>
    </source>
</evidence>
<evidence type="ECO:0000313" key="12">
    <source>
        <dbReference type="EMBL" id="CCI54286.1"/>
    </source>
</evidence>
<accession>A0A077MA92</accession>
<name>A0A077MA92_9MICO</name>
<feature type="transmembrane region" description="Helical" evidence="10">
    <location>
        <begin position="207"/>
        <end position="228"/>
    </location>
</feature>
<dbReference type="SUPFAM" id="SSF161098">
    <property type="entry name" value="MetI-like"/>
    <property type="match status" value="1"/>
</dbReference>
<keyword evidence="4" id="KW-0813">Transport</keyword>
<dbReference type="PANTHER" id="PTHR42922">
    <property type="entry name" value="PHOSPHATE TRANSPORT SYSTEM PERMEASE PROTEIN PSTA"/>
    <property type="match status" value="1"/>
</dbReference>
<dbReference type="Pfam" id="PF00528">
    <property type="entry name" value="BPD_transp_1"/>
    <property type="match status" value="1"/>
</dbReference>
<evidence type="ECO:0000256" key="9">
    <source>
        <dbReference type="ARBA" id="ARBA00023136"/>
    </source>
</evidence>
<dbReference type="Proteomes" id="UP000035720">
    <property type="component" value="Unassembled WGS sequence"/>
</dbReference>
<dbReference type="GO" id="GO:0005886">
    <property type="term" value="C:plasma membrane"/>
    <property type="evidence" value="ECO:0007669"/>
    <property type="project" value="UniProtKB-SubCell"/>
</dbReference>
<evidence type="ECO:0000256" key="7">
    <source>
        <dbReference type="ARBA" id="ARBA00022692"/>
    </source>
</evidence>
<evidence type="ECO:0000256" key="3">
    <source>
        <dbReference type="ARBA" id="ARBA00007069"/>
    </source>
</evidence>
<dbReference type="InterPro" id="IPR051408">
    <property type="entry name" value="Phosphate_transprt_permease"/>
</dbReference>
<keyword evidence="8 10" id="KW-1133">Transmembrane helix</keyword>
<dbReference type="InterPro" id="IPR005672">
    <property type="entry name" value="Phosphate_PstA"/>
</dbReference>
<feature type="transmembrane region" description="Helical" evidence="10">
    <location>
        <begin position="129"/>
        <end position="152"/>
    </location>
</feature>
<comment type="subcellular location">
    <subcellularLocation>
        <location evidence="2 10">Cell membrane</location>
        <topology evidence="2 10">Multi-pass membrane protein</topology>
    </subcellularLocation>
</comment>
<evidence type="ECO:0000256" key="4">
    <source>
        <dbReference type="ARBA" id="ARBA00022448"/>
    </source>
</evidence>
<evidence type="ECO:0000256" key="2">
    <source>
        <dbReference type="ARBA" id="ARBA00004651"/>
    </source>
</evidence>
<feature type="transmembrane region" description="Helical" evidence="10">
    <location>
        <begin position="96"/>
        <end position="117"/>
    </location>
</feature>
<dbReference type="InterPro" id="IPR035906">
    <property type="entry name" value="MetI-like_sf"/>
</dbReference>
<dbReference type="NCBIfam" id="TIGR00974">
    <property type="entry name" value="3a0107s02c"/>
    <property type="match status" value="1"/>
</dbReference>
<evidence type="ECO:0000256" key="10">
    <source>
        <dbReference type="RuleBase" id="RU363043"/>
    </source>
</evidence>
<evidence type="ECO:0000256" key="8">
    <source>
        <dbReference type="ARBA" id="ARBA00022989"/>
    </source>
</evidence>
<evidence type="ECO:0000259" key="11">
    <source>
        <dbReference type="PROSITE" id="PS50928"/>
    </source>
</evidence>
<dbReference type="STRING" id="1193518.BN13_670016"/>
<feature type="transmembrane region" description="Helical" evidence="10">
    <location>
        <begin position="158"/>
        <end position="178"/>
    </location>
</feature>
<keyword evidence="7 10" id="KW-0812">Transmembrane</keyword>
<dbReference type="RefSeq" id="WP_048546791.1">
    <property type="nucleotide sequence ID" value="NZ_HF571038.1"/>
</dbReference>
<proteinExistence type="inferred from homology"/>
<evidence type="ECO:0000256" key="6">
    <source>
        <dbReference type="ARBA" id="ARBA00022592"/>
    </source>
</evidence>
<gene>
    <name evidence="12" type="primary">pstA</name>
    <name evidence="12" type="ORF">BN13_670016</name>
</gene>
<keyword evidence="9 10" id="KW-0472">Membrane</keyword>